<accession>A0ABZ3F3F9</accession>
<dbReference type="EMBL" id="CP145316">
    <property type="protein sequence ID" value="XAM17683.1"/>
    <property type="molecule type" value="Genomic_DNA"/>
</dbReference>
<sequence>MKPQKALSLLFVALGDVFIDDKIANTSLSQYEILFESKHYSSIYPITIL</sequence>
<protein>
    <submittedName>
        <fullName evidence="1">Uncharacterized protein</fullName>
    </submittedName>
</protein>
<reference evidence="1 2" key="1">
    <citation type="submission" date="2024-02" db="EMBL/GenBank/DDBJ databases">
        <title>Genome and pathogenicity analysis of Helicobacter mastomyrinus isolated from mice.</title>
        <authorList>
            <person name="Zhu L."/>
        </authorList>
    </citation>
    <scope>NUCLEOTIDE SEQUENCE [LARGE SCALE GENOMIC DNA]</scope>
    <source>
        <strain evidence="1 2">Hm-17</strain>
    </source>
</reference>
<keyword evidence="2" id="KW-1185">Reference proteome</keyword>
<proteinExistence type="predicted"/>
<gene>
    <name evidence="1" type="ORF">V3I05_08320</name>
</gene>
<organism evidence="1 2">
    <name type="scientific">Helicobacter mastomyrinus</name>
    <dbReference type="NCBI Taxonomy" id="287948"/>
    <lineage>
        <taxon>Bacteria</taxon>
        <taxon>Pseudomonadati</taxon>
        <taxon>Campylobacterota</taxon>
        <taxon>Epsilonproteobacteria</taxon>
        <taxon>Campylobacterales</taxon>
        <taxon>Helicobacteraceae</taxon>
        <taxon>Helicobacter</taxon>
    </lineage>
</organism>
<name>A0ABZ3F3F9_9HELI</name>
<dbReference type="Proteomes" id="UP001434737">
    <property type="component" value="Chromosome"/>
</dbReference>
<evidence type="ECO:0000313" key="2">
    <source>
        <dbReference type="Proteomes" id="UP001434737"/>
    </source>
</evidence>
<dbReference type="RefSeq" id="WP_295698443.1">
    <property type="nucleotide sequence ID" value="NZ_CP145316.1"/>
</dbReference>
<evidence type="ECO:0000313" key="1">
    <source>
        <dbReference type="EMBL" id="XAM17683.1"/>
    </source>
</evidence>